<dbReference type="InterPro" id="IPR056136">
    <property type="entry name" value="DUF7719"/>
</dbReference>
<proteinExistence type="predicted"/>
<name>A0A2T7A1A5_TUBBO</name>
<evidence type="ECO:0000313" key="4">
    <source>
        <dbReference type="EMBL" id="PUU81519.1"/>
    </source>
</evidence>
<organism evidence="4 5">
    <name type="scientific">Tuber borchii</name>
    <name type="common">White truffle</name>
    <dbReference type="NCBI Taxonomy" id="42251"/>
    <lineage>
        <taxon>Eukaryota</taxon>
        <taxon>Fungi</taxon>
        <taxon>Dikarya</taxon>
        <taxon>Ascomycota</taxon>
        <taxon>Pezizomycotina</taxon>
        <taxon>Pezizomycetes</taxon>
        <taxon>Pezizales</taxon>
        <taxon>Tuberaceae</taxon>
        <taxon>Tuber</taxon>
    </lineage>
</organism>
<reference evidence="4 5" key="1">
    <citation type="submission" date="2017-04" db="EMBL/GenBank/DDBJ databases">
        <title>Draft genome sequence of Tuber borchii Vittad., a whitish edible truffle.</title>
        <authorList>
            <consortium name="DOE Joint Genome Institute"/>
            <person name="Murat C."/>
            <person name="Kuo A."/>
            <person name="Barry K.W."/>
            <person name="Clum A."/>
            <person name="Dockter R.B."/>
            <person name="Fauchery L."/>
            <person name="Iotti M."/>
            <person name="Kohler A."/>
            <person name="Labutti K."/>
            <person name="Lindquist E.A."/>
            <person name="Lipzen A."/>
            <person name="Ohm R.A."/>
            <person name="Wang M."/>
            <person name="Grigoriev I.V."/>
            <person name="Zambonelli A."/>
            <person name="Martin F.M."/>
        </authorList>
    </citation>
    <scope>NUCLEOTIDE SEQUENCE [LARGE SCALE GENOMIC DNA]</scope>
    <source>
        <strain evidence="4 5">Tbo3840</strain>
    </source>
</reference>
<evidence type="ECO:0000256" key="2">
    <source>
        <dbReference type="SAM" id="Phobius"/>
    </source>
</evidence>
<gene>
    <name evidence="4" type="ORF">B9Z19DRAFT_1077136</name>
</gene>
<comment type="caution">
    <text evidence="4">The sequence shown here is derived from an EMBL/GenBank/DDBJ whole genome shotgun (WGS) entry which is preliminary data.</text>
</comment>
<dbReference type="EMBL" id="NESQ01000044">
    <property type="protein sequence ID" value="PUU81519.1"/>
    <property type="molecule type" value="Genomic_DNA"/>
</dbReference>
<dbReference type="STRING" id="42251.A0A2T7A1A5"/>
<sequence length="201" mass="22491">MARTKRTPTRARTPPITCTEIPLKTPNRDAPSGKTLIDLIDTHRPRDPSGAPIPSSTTTPTEDEEEIFGPGMQALCLTVPFCMLLGAFDYLVHLQYRQEVDLRGIIWKVIKSSPPIFSINYAFHSRRNWLSAQALLFAISVLAGCWLVRAVNRTGYYAVMKRAPQVGTLWIWAAVEMSLVPVLGSCLLVGGYSWYFGYSWV</sequence>
<dbReference type="Proteomes" id="UP000244722">
    <property type="component" value="Unassembled WGS sequence"/>
</dbReference>
<feature type="compositionally biased region" description="Low complexity" evidence="1">
    <location>
        <begin position="48"/>
        <end position="60"/>
    </location>
</feature>
<accession>A0A2T7A1A5</accession>
<keyword evidence="2" id="KW-0472">Membrane</keyword>
<feature type="transmembrane region" description="Helical" evidence="2">
    <location>
        <begin position="72"/>
        <end position="92"/>
    </location>
</feature>
<keyword evidence="2" id="KW-0812">Transmembrane</keyword>
<protein>
    <recommendedName>
        <fullName evidence="3">DUF7719 domain-containing protein</fullName>
    </recommendedName>
</protein>
<keyword evidence="5" id="KW-1185">Reference proteome</keyword>
<evidence type="ECO:0000313" key="5">
    <source>
        <dbReference type="Proteomes" id="UP000244722"/>
    </source>
</evidence>
<dbReference type="OrthoDB" id="5597489at2759"/>
<feature type="transmembrane region" description="Helical" evidence="2">
    <location>
        <begin position="129"/>
        <end position="148"/>
    </location>
</feature>
<dbReference type="PANTHER" id="PTHR37846">
    <property type="entry name" value="YALI0B21296P"/>
    <property type="match status" value="1"/>
</dbReference>
<keyword evidence="2" id="KW-1133">Transmembrane helix</keyword>
<evidence type="ECO:0000259" key="3">
    <source>
        <dbReference type="Pfam" id="PF24841"/>
    </source>
</evidence>
<feature type="compositionally biased region" description="Low complexity" evidence="1">
    <location>
        <begin position="10"/>
        <end position="19"/>
    </location>
</feature>
<dbReference type="Pfam" id="PF24841">
    <property type="entry name" value="DUF7719"/>
    <property type="match status" value="1"/>
</dbReference>
<feature type="region of interest" description="Disordered" evidence="1">
    <location>
        <begin position="1"/>
        <end position="65"/>
    </location>
</feature>
<dbReference type="AlphaFoldDB" id="A0A2T7A1A5"/>
<feature type="transmembrane region" description="Helical" evidence="2">
    <location>
        <begin position="169"/>
        <end position="195"/>
    </location>
</feature>
<evidence type="ECO:0000256" key="1">
    <source>
        <dbReference type="SAM" id="MobiDB-lite"/>
    </source>
</evidence>
<dbReference type="PANTHER" id="PTHR37846:SF1">
    <property type="entry name" value="DEACETYLASE-LIKE PROTEIN"/>
    <property type="match status" value="1"/>
</dbReference>
<feature type="domain" description="DUF7719" evidence="3">
    <location>
        <begin position="133"/>
        <end position="199"/>
    </location>
</feature>